<keyword evidence="4" id="KW-1185">Reference proteome</keyword>
<dbReference type="Proteomes" id="UP000298030">
    <property type="component" value="Unassembled WGS sequence"/>
</dbReference>
<feature type="domain" description="Hyaluronan/mRNA-binding protein" evidence="2">
    <location>
        <begin position="20"/>
        <end position="88"/>
    </location>
</feature>
<feature type="compositionally biased region" description="Basic and acidic residues" evidence="1">
    <location>
        <begin position="13"/>
        <end position="22"/>
    </location>
</feature>
<organism evidence="3 4">
    <name type="scientific">Coprinellus micaceus</name>
    <name type="common">Glistening ink-cap mushroom</name>
    <name type="synonym">Coprinus micaceus</name>
    <dbReference type="NCBI Taxonomy" id="71717"/>
    <lineage>
        <taxon>Eukaryota</taxon>
        <taxon>Fungi</taxon>
        <taxon>Dikarya</taxon>
        <taxon>Basidiomycota</taxon>
        <taxon>Agaricomycotina</taxon>
        <taxon>Agaricomycetes</taxon>
        <taxon>Agaricomycetidae</taxon>
        <taxon>Agaricales</taxon>
        <taxon>Agaricineae</taxon>
        <taxon>Psathyrellaceae</taxon>
        <taxon>Coprinellus</taxon>
    </lineage>
</organism>
<dbReference type="STRING" id="71717.A0A4Y7TET1"/>
<comment type="caution">
    <text evidence="3">The sequence shown here is derived from an EMBL/GenBank/DDBJ whole genome shotgun (WGS) entry which is preliminary data.</text>
</comment>
<evidence type="ECO:0000256" key="1">
    <source>
        <dbReference type="SAM" id="MobiDB-lite"/>
    </source>
</evidence>
<evidence type="ECO:0000313" key="3">
    <source>
        <dbReference type="EMBL" id="TEB32650.1"/>
    </source>
</evidence>
<name>A0A4Y7TET1_COPMI</name>
<dbReference type="Pfam" id="PF04774">
    <property type="entry name" value="HABP4_PAI-RBP1"/>
    <property type="match status" value="1"/>
</dbReference>
<accession>A0A4Y7TET1</accession>
<proteinExistence type="predicted"/>
<dbReference type="AlphaFoldDB" id="A0A4Y7TET1"/>
<protein>
    <recommendedName>
        <fullName evidence="2">Hyaluronan/mRNA-binding protein domain-containing protein</fullName>
    </recommendedName>
</protein>
<gene>
    <name evidence="3" type="ORF">FA13DRAFT_1813053</name>
</gene>
<dbReference type="InterPro" id="IPR006861">
    <property type="entry name" value="HABP4_PAIRBP1-bd"/>
</dbReference>
<evidence type="ECO:0000259" key="2">
    <source>
        <dbReference type="Pfam" id="PF04774"/>
    </source>
</evidence>
<evidence type="ECO:0000313" key="4">
    <source>
        <dbReference type="Proteomes" id="UP000298030"/>
    </source>
</evidence>
<reference evidence="3 4" key="1">
    <citation type="journal article" date="2019" name="Nat. Ecol. Evol.">
        <title>Megaphylogeny resolves global patterns of mushroom evolution.</title>
        <authorList>
            <person name="Varga T."/>
            <person name="Krizsan K."/>
            <person name="Foldi C."/>
            <person name="Dima B."/>
            <person name="Sanchez-Garcia M."/>
            <person name="Sanchez-Ramirez S."/>
            <person name="Szollosi G.J."/>
            <person name="Szarkandi J.G."/>
            <person name="Papp V."/>
            <person name="Albert L."/>
            <person name="Andreopoulos W."/>
            <person name="Angelini C."/>
            <person name="Antonin V."/>
            <person name="Barry K.W."/>
            <person name="Bougher N.L."/>
            <person name="Buchanan P."/>
            <person name="Buyck B."/>
            <person name="Bense V."/>
            <person name="Catcheside P."/>
            <person name="Chovatia M."/>
            <person name="Cooper J."/>
            <person name="Damon W."/>
            <person name="Desjardin D."/>
            <person name="Finy P."/>
            <person name="Geml J."/>
            <person name="Haridas S."/>
            <person name="Hughes K."/>
            <person name="Justo A."/>
            <person name="Karasinski D."/>
            <person name="Kautmanova I."/>
            <person name="Kiss B."/>
            <person name="Kocsube S."/>
            <person name="Kotiranta H."/>
            <person name="LaButti K.M."/>
            <person name="Lechner B.E."/>
            <person name="Liimatainen K."/>
            <person name="Lipzen A."/>
            <person name="Lukacs Z."/>
            <person name="Mihaltcheva S."/>
            <person name="Morgado L.N."/>
            <person name="Niskanen T."/>
            <person name="Noordeloos M.E."/>
            <person name="Ohm R.A."/>
            <person name="Ortiz-Santana B."/>
            <person name="Ovrebo C."/>
            <person name="Racz N."/>
            <person name="Riley R."/>
            <person name="Savchenko A."/>
            <person name="Shiryaev A."/>
            <person name="Soop K."/>
            <person name="Spirin V."/>
            <person name="Szebenyi C."/>
            <person name="Tomsovsky M."/>
            <person name="Tulloss R.E."/>
            <person name="Uehling J."/>
            <person name="Grigoriev I.V."/>
            <person name="Vagvolgyi C."/>
            <person name="Papp T."/>
            <person name="Martin F.M."/>
            <person name="Miettinen O."/>
            <person name="Hibbett D.S."/>
            <person name="Nagy L.G."/>
        </authorList>
    </citation>
    <scope>NUCLEOTIDE SEQUENCE [LARGE SCALE GENOMIC DNA]</scope>
    <source>
        <strain evidence="3 4">FP101781</strain>
    </source>
</reference>
<feature type="region of interest" description="Disordered" evidence="1">
    <location>
        <begin position="1"/>
        <end position="95"/>
    </location>
</feature>
<feature type="compositionally biased region" description="Low complexity" evidence="1">
    <location>
        <begin position="119"/>
        <end position="136"/>
    </location>
</feature>
<feature type="region of interest" description="Disordered" evidence="1">
    <location>
        <begin position="119"/>
        <end position="142"/>
    </location>
</feature>
<dbReference type="EMBL" id="QPFP01000014">
    <property type="protein sequence ID" value="TEB32650.1"/>
    <property type="molecule type" value="Genomic_DNA"/>
</dbReference>
<dbReference type="OrthoDB" id="2562681at2759"/>
<sequence>MTRTARASYPRAAMKDRSENRTGLDPSMRKNGAGQHNWGSMQDERDLELSATVDEESELEQGPAGAEEPEEVVDDLKHRADPPAQSNQNLEEGDLEGARKFRKNALHKKDLDLSAIARTSVAASTSPPSSSSVRPSDTTRLI</sequence>